<evidence type="ECO:0000313" key="3">
    <source>
        <dbReference type="Proteomes" id="UP000612055"/>
    </source>
</evidence>
<accession>A0A835YDK6</accession>
<keyword evidence="1" id="KW-0472">Membrane</keyword>
<evidence type="ECO:0000256" key="1">
    <source>
        <dbReference type="SAM" id="Phobius"/>
    </source>
</evidence>
<gene>
    <name evidence="2" type="ORF">HYH03_002595</name>
</gene>
<dbReference type="Proteomes" id="UP000612055">
    <property type="component" value="Unassembled WGS sequence"/>
</dbReference>
<reference evidence="2" key="1">
    <citation type="journal article" date="2020" name="bioRxiv">
        <title>Comparative genomics of Chlamydomonas.</title>
        <authorList>
            <person name="Craig R.J."/>
            <person name="Hasan A.R."/>
            <person name="Ness R.W."/>
            <person name="Keightley P.D."/>
        </authorList>
    </citation>
    <scope>NUCLEOTIDE SEQUENCE</scope>
    <source>
        <strain evidence="2">CCAP 11/70</strain>
    </source>
</reference>
<keyword evidence="1" id="KW-1133">Transmembrane helix</keyword>
<feature type="transmembrane region" description="Helical" evidence="1">
    <location>
        <begin position="105"/>
        <end position="125"/>
    </location>
</feature>
<dbReference type="OrthoDB" id="525883at2759"/>
<dbReference type="AlphaFoldDB" id="A0A835YDK6"/>
<feature type="transmembrane region" description="Helical" evidence="1">
    <location>
        <begin position="214"/>
        <end position="234"/>
    </location>
</feature>
<proteinExistence type="predicted"/>
<keyword evidence="3" id="KW-1185">Reference proteome</keyword>
<sequence length="255" mass="28573">MANITRDRGCAYYVPWLATVFVCFGIAATGVWAYYTKTSVNKTEDSVSYMDAYAPDLNRFNDSLVGTSIAYLVLIMIIYVMCLWRSFIEAAHDATGVTAKGATAFLVLTYIWITCWWCMLVWLVFLLQANTLWQGSIVSLSDSCDRTLAAIVKYGPATWLPSRNLPCPGQCLDLSMVNFLSVDYTDSCICDQDKLTESQSMLQDAYDNMIGVQVGNWVMLAAGLFLLMSYVGAFSHTKRERELLTRVGVKRYSSI</sequence>
<protein>
    <submittedName>
        <fullName evidence="2">Uncharacterized protein</fullName>
    </submittedName>
</protein>
<name>A0A835YDK6_9CHLO</name>
<dbReference type="EMBL" id="JAEHOE010000006">
    <property type="protein sequence ID" value="KAG2499657.1"/>
    <property type="molecule type" value="Genomic_DNA"/>
</dbReference>
<organism evidence="2 3">
    <name type="scientific">Edaphochlamys debaryana</name>
    <dbReference type="NCBI Taxonomy" id="47281"/>
    <lineage>
        <taxon>Eukaryota</taxon>
        <taxon>Viridiplantae</taxon>
        <taxon>Chlorophyta</taxon>
        <taxon>core chlorophytes</taxon>
        <taxon>Chlorophyceae</taxon>
        <taxon>CS clade</taxon>
        <taxon>Chlamydomonadales</taxon>
        <taxon>Chlamydomonadales incertae sedis</taxon>
        <taxon>Edaphochlamys</taxon>
    </lineage>
</organism>
<comment type="caution">
    <text evidence="2">The sequence shown here is derived from an EMBL/GenBank/DDBJ whole genome shotgun (WGS) entry which is preliminary data.</text>
</comment>
<feature type="transmembrane region" description="Helical" evidence="1">
    <location>
        <begin position="12"/>
        <end position="35"/>
    </location>
</feature>
<feature type="transmembrane region" description="Helical" evidence="1">
    <location>
        <begin position="64"/>
        <end position="84"/>
    </location>
</feature>
<evidence type="ECO:0000313" key="2">
    <source>
        <dbReference type="EMBL" id="KAG2499657.1"/>
    </source>
</evidence>
<keyword evidence="1" id="KW-0812">Transmembrane</keyword>